<feature type="compositionally biased region" description="Basic and acidic residues" evidence="4">
    <location>
        <begin position="808"/>
        <end position="817"/>
    </location>
</feature>
<feature type="compositionally biased region" description="Low complexity" evidence="4">
    <location>
        <begin position="2172"/>
        <end position="2189"/>
    </location>
</feature>
<evidence type="ECO:0000256" key="2">
    <source>
        <dbReference type="ARBA" id="ARBA00022448"/>
    </source>
</evidence>
<evidence type="ECO:0000313" key="7">
    <source>
        <dbReference type="Proteomes" id="UP000722791"/>
    </source>
</evidence>
<sequence length="2537" mass="263041">MQSAQPDRAFEVFVKRTLSTIQKESWGRSKEYKELRETCQNVLNLLHDHEQGHLQYEGSLAVAVLEPLYLACASSNPKILEAALGCLHKLVAHAWLQGESSSGGQANDADVVSRVIRTVIRCGETNAVEDMQLAVIRALLTFTTAEHFVAHGDCLLAAVRMVFNLALGAEDDIIKRTASNALLQMLNTITKRVTAYQLFGGSSAATSGRSSLDGSMVHSHGQLTSPSGGPAGGTSTIEVKGQAERAQLHNSGRLAEEQQAAEAALAAAAAAAAARWVANDDSKADTARQTDSTGVEDISLPPGSQPSLSNAPSGMLSPSESGLPMAPSADGRGSVGARVGRLPRHDGDGEGAPARDGNRTAQLAILAEQRDLVGLEAALMPVTSLDEGLNAGEEEGPVVGRLRHPVRCSEDGVGPSGAVPGADVVDSSSNSSGSGHSTGPTYSLRTTSVALPHGYVPPSPPPPLPPSQPSPGRSSGSGVPPLSLALSSPVGVGASAPERASDSPSPSGAVTRTPTATAPDSSSLLTRTSQQSQRRLAQQLSHASSSHQSGHHHHHHHHHHPRHHHNSAGGHRSHGPRPLRTPERDVLLVMTAFCRLASREGGVTEVDKYLAAGKLLALELVVKVLQNPIHSWDNVRDEFVRHLHRPLCLMLLRNCSPSEATAFQLALRLLTALLLQPKLRRGLKAELGAFYPLLLLRPLEVEQMGPTELAPVASAVPCLAALCSEPQLLVDLFVNYDCDLKAPNLYERTLQALSRLSKRMELDGPPPPAGPKQQELAKQLASVRDGALRCLLSVVRCLDVWSAPLKEQGPEGAEKPDGSGGLQPGGRETATGPQDDTKESESDSGAGSWATVSAGTGTGLRANGSTTAAGGGASEAERFEAVKVTKSSLARGLSMFNGGKPVKAMRFLISRGVVEDSPAGVAVFLRAHAADLDPAAMGEYLGHHEDLELAAMHAYVDQERYGGMSIDAALRSFLMPFRLPGEAQKIDRLMEAFAERYVRDNPGVFRNADAAYVLAFAVIMLNTDAHNPLAERRLDRAGFVAMTSLPTEDGGGGTYEPALPVRELEGIYDRIVAKEIVVRSAPVGGGGGGSAAGGAGTAGGKRGGGGGRGGAGNKLAAALGLRALVAPFRSANAVDRKQVSNAERQRQQMMELAELAVARGGDSGSAGPCLSTTWHTCTHAAHTRPMLTVSGETLTAALVAAVPHVPDAEAVLKALVTLAELAGLMGLEELCEAAVAAVAAAASVAAPAPFGTAAAARQLAALRALLGAVASPDAGQLGSAWTIILRTASELDALVRVVTRPQQPGETGVAYMSPPSAAAGGSGGTAIGGPAAVTSTAGGASLLTKVFGGLWGGGGSAAGGVSGGAQATSNGPAGRSGRGGGSSAAAAATCRKDSAGLPPPPVRVMPGSAMVMWAVTDGRQVIEQVYTRSANLDGEAVVVFVRALCAVSREELDALRPRVYSLQRLVEVAHLNLAGRIRLIWSKLWAVLSAHLVMAACHSQQPIATQAVDALRSLAGRVLEREQLQLRRAAASVASRGGTGTTGGVASGGSSGLAAAAPQALTQSTWGSSEGVLRPFVAVLRLSDDPSIRAMALAAVAGIMTSHARGLGAGWRVAMEALRRAAEDASPAVYEQALGALEGAVAALFRTATAAVQCPAASLEATASAAVASAQPPPPGHDCYRETLRAVLTAIRNPHHLERAPQAVQLLVQVGERLAVQSASLLKYPEGSGSVSSSGFASSYNPLQQLHSHPSASQPLESAASGGANSSLSSPSYRSLLDRLAAPPLDSRPTIPSEDWALLMEVVAEVAATPSAPRLAAAGLEASLDLMRSHSAAWGVCAWRVMLHRVVAAVAFRVPPALDPVAYPVEAAAATAAGLPLESISASFVARVDRLFPLMCSQLMPLADATMAQARDEELYGRHRRWSYGSNDGDSNQLGLGGCGANGGQADLYRELLAMLAETCLGWFRHPAETVARVGIRSLSRLLDVTGGVVLPSPSAPEGSLMPSVSSGTPLQQQLLQRAWDVVIPLLSSTLSSELDLMTQFAVRLRSQQQLQQAAASPAAAAAPRPLFTVRRPALDPELRTLRCRCRMAVLLQRTLCEHTARRAEQLPWSVTHQLVALLVGVVRRLMAFNMREDLPPQVLVEQQQQLLILSRRSHMERQENCEGLGTGNNLAGPDAAGAPVGEAAAAKGDGWGEGWDDGWDDEGVDGEGVTGESGTRAEMDSRQEEGGEDGGGTGNGILLNGGLAGVASLEPPVRKGEDTTEQSPSSSTEAGQGGTDKGDELQSADAAGMAAAKGQETGEAEAPTGTTTLSTTADAEAGTAAQAAEVPFAPGPALPGARLQLSGPHLQLTSATSHDGMRPALVRLEVEAADAAITLLLSCAETAEPSAAVKRRREACAQLESLCRYIITCSVAAHTLAATMAVSASGARHASSLEAPLEPAALDPNLPGSSWDHAVRAAVLARAIRVFLTLGTWEGDESAVVGAAGGAAAEDQQTRQLALLPDVLALLRSHQPVVRGAVADYLEVVVGPRLQRLLAQ</sequence>
<dbReference type="Pfam" id="PF01369">
    <property type="entry name" value="Sec7"/>
    <property type="match status" value="1"/>
</dbReference>
<dbReference type="Proteomes" id="UP000722791">
    <property type="component" value="Unassembled WGS sequence"/>
</dbReference>
<feature type="compositionally biased region" description="Polar residues" evidence="4">
    <location>
        <begin position="1743"/>
        <end position="1756"/>
    </location>
</feature>
<dbReference type="GO" id="GO:0005085">
    <property type="term" value="F:guanyl-nucleotide exchange factor activity"/>
    <property type="evidence" value="ECO:0007669"/>
    <property type="project" value="InterPro"/>
</dbReference>
<name>A0A8J4G2I7_9CHLO</name>
<gene>
    <name evidence="6" type="ORF">Vretimale_4502</name>
</gene>
<feature type="compositionally biased region" description="Polar residues" evidence="4">
    <location>
        <begin position="502"/>
        <end position="520"/>
    </location>
</feature>
<feature type="compositionally biased region" description="Acidic residues" evidence="4">
    <location>
        <begin position="2195"/>
        <end position="2206"/>
    </location>
</feature>
<feature type="domain" description="SEC7" evidence="5">
    <location>
        <begin position="878"/>
        <end position="1074"/>
    </location>
</feature>
<dbReference type="GO" id="GO:0015031">
    <property type="term" value="P:protein transport"/>
    <property type="evidence" value="ECO:0007669"/>
    <property type="project" value="UniProtKB-KW"/>
</dbReference>
<dbReference type="PANTHER" id="PTHR10663:SF375">
    <property type="entry name" value="LD29171P"/>
    <property type="match status" value="1"/>
</dbReference>
<feature type="compositionally biased region" description="Polar residues" evidence="4">
    <location>
        <begin position="2262"/>
        <end position="2271"/>
    </location>
</feature>
<protein>
    <recommendedName>
        <fullName evidence="5">SEC7 domain-containing protein</fullName>
    </recommendedName>
</protein>
<evidence type="ECO:0000259" key="5">
    <source>
        <dbReference type="PROSITE" id="PS50190"/>
    </source>
</evidence>
<dbReference type="InterPro" id="IPR000904">
    <property type="entry name" value="Sec7_dom"/>
</dbReference>
<feature type="compositionally biased region" description="Basic and acidic residues" evidence="4">
    <location>
        <begin position="2216"/>
        <end position="2226"/>
    </location>
</feature>
<keyword evidence="2" id="KW-0813">Transport</keyword>
<feature type="region of interest" description="Disordered" evidence="4">
    <location>
        <begin position="1084"/>
        <end position="1109"/>
    </location>
</feature>
<feature type="compositionally biased region" description="Low complexity" evidence="4">
    <location>
        <begin position="427"/>
        <end position="439"/>
    </location>
</feature>
<comment type="subcellular location">
    <subcellularLocation>
        <location evidence="1">Cytoplasm</location>
        <location evidence="1">Cytosol</location>
    </subcellularLocation>
</comment>
<dbReference type="Pfam" id="PF16213">
    <property type="entry name" value="DCB"/>
    <property type="match status" value="1"/>
</dbReference>
<dbReference type="PROSITE" id="PS50190">
    <property type="entry name" value="SEC7"/>
    <property type="match status" value="1"/>
</dbReference>
<feature type="compositionally biased region" description="Low complexity" evidence="4">
    <location>
        <begin position="470"/>
        <end position="492"/>
    </location>
</feature>
<evidence type="ECO:0000256" key="4">
    <source>
        <dbReference type="SAM" id="MobiDB-lite"/>
    </source>
</evidence>
<feature type="region of interest" description="Disordered" evidence="4">
    <location>
        <begin position="806"/>
        <end position="875"/>
    </location>
</feature>
<dbReference type="GO" id="GO:0005829">
    <property type="term" value="C:cytosol"/>
    <property type="evidence" value="ECO:0007669"/>
    <property type="project" value="UniProtKB-SubCell"/>
</dbReference>
<feature type="compositionally biased region" description="Polar residues" evidence="4">
    <location>
        <begin position="305"/>
        <end position="320"/>
    </location>
</feature>
<keyword evidence="3" id="KW-0653">Protein transport</keyword>
<dbReference type="InterPro" id="IPR016024">
    <property type="entry name" value="ARM-type_fold"/>
</dbReference>
<evidence type="ECO:0000313" key="6">
    <source>
        <dbReference type="EMBL" id="GIL99304.1"/>
    </source>
</evidence>
<dbReference type="SUPFAM" id="SSF48371">
    <property type="entry name" value="ARM repeat"/>
    <property type="match status" value="1"/>
</dbReference>
<organism evidence="6 7">
    <name type="scientific">Volvox reticuliferus</name>
    <dbReference type="NCBI Taxonomy" id="1737510"/>
    <lineage>
        <taxon>Eukaryota</taxon>
        <taxon>Viridiplantae</taxon>
        <taxon>Chlorophyta</taxon>
        <taxon>core chlorophytes</taxon>
        <taxon>Chlorophyceae</taxon>
        <taxon>CS clade</taxon>
        <taxon>Chlamydomonadales</taxon>
        <taxon>Volvocaceae</taxon>
        <taxon>Volvox</taxon>
    </lineage>
</organism>
<feature type="compositionally biased region" description="Low complexity" evidence="4">
    <location>
        <begin position="521"/>
        <end position="548"/>
    </location>
</feature>
<dbReference type="InterPro" id="IPR032629">
    <property type="entry name" value="DCB_dom"/>
</dbReference>
<feature type="region of interest" description="Disordered" evidence="4">
    <location>
        <begin position="759"/>
        <end position="778"/>
    </location>
</feature>
<feature type="region of interest" description="Disordered" evidence="4">
    <location>
        <begin position="281"/>
        <end position="357"/>
    </location>
</feature>
<feature type="compositionally biased region" description="Polar residues" evidence="4">
    <location>
        <begin position="440"/>
        <end position="449"/>
    </location>
</feature>
<dbReference type="InterPro" id="IPR035999">
    <property type="entry name" value="Sec7_dom_sf"/>
</dbReference>
<reference evidence="6" key="1">
    <citation type="journal article" date="2021" name="Proc. Natl. Acad. Sci. U.S.A.">
        <title>Three genomes in the algal genus Volvox reveal the fate of a haploid sex-determining region after a transition to homothallism.</title>
        <authorList>
            <person name="Yamamoto K."/>
            <person name="Hamaji T."/>
            <person name="Kawai-Toyooka H."/>
            <person name="Matsuzaki R."/>
            <person name="Takahashi F."/>
            <person name="Nishimura Y."/>
            <person name="Kawachi M."/>
            <person name="Noguchi H."/>
            <person name="Minakuchi Y."/>
            <person name="Umen J.G."/>
            <person name="Toyoda A."/>
            <person name="Nozaki H."/>
        </authorList>
    </citation>
    <scope>NUCLEOTIDE SEQUENCE</scope>
    <source>
        <strain evidence="6">NIES-3785</strain>
    </source>
</reference>
<dbReference type="Gene3D" id="1.10.220.20">
    <property type="match status" value="1"/>
</dbReference>
<accession>A0A8J4G2I7</accession>
<dbReference type="SUPFAM" id="SSF48425">
    <property type="entry name" value="Sec7 domain"/>
    <property type="match status" value="1"/>
</dbReference>
<dbReference type="CDD" id="cd00171">
    <property type="entry name" value="Sec7"/>
    <property type="match status" value="1"/>
</dbReference>
<dbReference type="GO" id="GO:0032012">
    <property type="term" value="P:regulation of ARF protein signal transduction"/>
    <property type="evidence" value="ECO:0007669"/>
    <property type="project" value="InterPro"/>
</dbReference>
<proteinExistence type="predicted"/>
<dbReference type="EMBL" id="BNCQ01000006">
    <property type="protein sequence ID" value="GIL99304.1"/>
    <property type="molecule type" value="Genomic_DNA"/>
</dbReference>
<comment type="caution">
    <text evidence="6">The sequence shown here is derived from an EMBL/GenBank/DDBJ whole genome shotgun (WGS) entry which is preliminary data.</text>
</comment>
<dbReference type="SMART" id="SM00222">
    <property type="entry name" value="Sec7"/>
    <property type="match status" value="1"/>
</dbReference>
<dbReference type="PANTHER" id="PTHR10663">
    <property type="entry name" value="GUANYL-NUCLEOTIDE EXCHANGE FACTOR"/>
    <property type="match status" value="1"/>
</dbReference>
<feature type="compositionally biased region" description="Pro residues" evidence="4">
    <location>
        <begin position="455"/>
        <end position="469"/>
    </location>
</feature>
<feature type="region of interest" description="Disordered" evidence="4">
    <location>
        <begin position="1361"/>
        <end position="1399"/>
    </location>
</feature>
<dbReference type="InterPro" id="IPR032691">
    <property type="entry name" value="Mon2/Sec7/BIG1-like_HUS"/>
</dbReference>
<feature type="compositionally biased region" description="Low complexity" evidence="4">
    <location>
        <begin position="224"/>
        <end position="236"/>
    </location>
</feature>
<dbReference type="GO" id="GO:0005802">
    <property type="term" value="C:trans-Golgi network"/>
    <property type="evidence" value="ECO:0007669"/>
    <property type="project" value="TreeGrafter"/>
</dbReference>
<feature type="region of interest" description="Disordered" evidence="4">
    <location>
        <begin position="406"/>
        <end position="580"/>
    </location>
</feature>
<feature type="region of interest" description="Disordered" evidence="4">
    <location>
        <begin position="1743"/>
        <end position="1766"/>
    </location>
</feature>
<feature type="region of interest" description="Disordered" evidence="4">
    <location>
        <begin position="209"/>
        <end position="236"/>
    </location>
</feature>
<dbReference type="Pfam" id="PF12783">
    <property type="entry name" value="Sec7-like_HUS"/>
    <property type="match status" value="1"/>
</dbReference>
<feature type="region of interest" description="Disordered" evidence="4">
    <location>
        <begin position="2162"/>
        <end position="2307"/>
    </location>
</feature>
<feature type="compositionally biased region" description="Basic residues" evidence="4">
    <location>
        <begin position="549"/>
        <end position="577"/>
    </location>
</feature>
<dbReference type="InterPro" id="IPR023394">
    <property type="entry name" value="Sec7_C_sf"/>
</dbReference>
<evidence type="ECO:0000256" key="1">
    <source>
        <dbReference type="ARBA" id="ARBA00004514"/>
    </source>
</evidence>
<evidence type="ECO:0000256" key="3">
    <source>
        <dbReference type="ARBA" id="ARBA00022927"/>
    </source>
</evidence>
<dbReference type="Gene3D" id="1.10.1000.11">
    <property type="entry name" value="Arf Nucleotide-binding Site Opener,domain 2"/>
    <property type="match status" value="1"/>
</dbReference>